<evidence type="ECO:0000313" key="2">
    <source>
        <dbReference type="EMBL" id="OOE83848.1"/>
    </source>
</evidence>
<keyword evidence="3" id="KW-1185">Reference proteome</keyword>
<feature type="transmembrane region" description="Helical" evidence="1">
    <location>
        <begin position="53"/>
        <end position="79"/>
    </location>
</feature>
<evidence type="ECO:0000313" key="3">
    <source>
        <dbReference type="Proteomes" id="UP000189410"/>
    </source>
</evidence>
<reference evidence="2 3" key="1">
    <citation type="journal article" date="2017" name="Genome Announc.">
        <title>Draft Genome Sequences of Salinivibrio proteolyticus, Salinivibrio sharmensis, Salinivibrio siamensis, Salinivibrio costicola subsp. alcaliphilus, Salinivibrio costicola subsp. vallismortis, and 29 New Isolates Belonging to the Genus Salinivibrio.</title>
        <authorList>
            <person name="Lopez-Hermoso C."/>
            <person name="de la Haba R.R."/>
            <person name="Sanchez-Porro C."/>
            <person name="Bayliss S.C."/>
            <person name="Feil E.J."/>
            <person name="Ventosa A."/>
        </authorList>
    </citation>
    <scope>NUCLEOTIDE SEQUENCE [LARGE SCALE GENOMIC DNA]</scope>
    <source>
        <strain evidence="2 3">JCM 14472</strain>
    </source>
</reference>
<name>A0ABX3K7I1_9GAMM</name>
<protein>
    <recommendedName>
        <fullName evidence="4">DUF3899 domain-containing protein</fullName>
    </recommendedName>
</protein>
<dbReference type="Proteomes" id="UP000189410">
    <property type="component" value="Unassembled WGS sequence"/>
</dbReference>
<evidence type="ECO:0008006" key="4">
    <source>
        <dbReference type="Google" id="ProtNLM"/>
    </source>
</evidence>
<comment type="caution">
    <text evidence="2">The sequence shown here is derived from an EMBL/GenBank/DDBJ whole genome shotgun (WGS) entry which is preliminary data.</text>
</comment>
<dbReference type="EMBL" id="MUFB01000018">
    <property type="protein sequence ID" value="OOE83848.1"/>
    <property type="molecule type" value="Genomic_DNA"/>
</dbReference>
<feature type="transmembrane region" description="Helical" evidence="1">
    <location>
        <begin position="120"/>
        <end position="153"/>
    </location>
</feature>
<dbReference type="RefSeq" id="WP_077668276.1">
    <property type="nucleotide sequence ID" value="NZ_MUFB01000018.1"/>
</dbReference>
<evidence type="ECO:0000256" key="1">
    <source>
        <dbReference type="SAM" id="Phobius"/>
    </source>
</evidence>
<gene>
    <name evidence="2" type="ORF">BZG73_10700</name>
</gene>
<feature type="transmembrane region" description="Helical" evidence="1">
    <location>
        <begin position="19"/>
        <end position="41"/>
    </location>
</feature>
<sequence>MNYECENNKIDLTSKIIRLIFQFFVSAGVLVVLFYCGRIGYYPTGLTVGDGLIFVAVALSFGFTYSMVVFMLYCTSIALTPLWRFLSKIFIALEKARRRFANNPDEVTINKFRELKGDRISMAVLGTLGLLIMTRTAFIDLDLFYGLFFLFFLSRT</sequence>
<accession>A0ABX3K7I1</accession>
<organism evidence="2 3">
    <name type="scientific">Salinivibrio siamensis</name>
    <dbReference type="NCBI Taxonomy" id="414286"/>
    <lineage>
        <taxon>Bacteria</taxon>
        <taxon>Pseudomonadati</taxon>
        <taxon>Pseudomonadota</taxon>
        <taxon>Gammaproteobacteria</taxon>
        <taxon>Vibrionales</taxon>
        <taxon>Vibrionaceae</taxon>
        <taxon>Salinivibrio</taxon>
    </lineage>
</organism>
<keyword evidence="1" id="KW-0472">Membrane</keyword>
<keyword evidence="1" id="KW-1133">Transmembrane helix</keyword>
<keyword evidence="1" id="KW-0812">Transmembrane</keyword>
<proteinExistence type="predicted"/>